<dbReference type="RefSeq" id="WP_011997659.1">
    <property type="nucleotide sequence ID" value="NC_009767.1"/>
</dbReference>
<evidence type="ECO:0000256" key="1">
    <source>
        <dbReference type="SAM" id="Coils"/>
    </source>
</evidence>
<dbReference type="HOGENOM" id="CLU_075279_0_1_0"/>
<dbReference type="Pfam" id="PF05685">
    <property type="entry name" value="Uma2"/>
    <property type="match status" value="1"/>
</dbReference>
<dbReference type="CDD" id="cd06260">
    <property type="entry name" value="DUF820-like"/>
    <property type="match status" value="1"/>
</dbReference>
<organism evidence="3 4">
    <name type="scientific">Roseiflexus castenholzii (strain DSM 13941 / HLO8)</name>
    <dbReference type="NCBI Taxonomy" id="383372"/>
    <lineage>
        <taxon>Bacteria</taxon>
        <taxon>Bacillati</taxon>
        <taxon>Chloroflexota</taxon>
        <taxon>Chloroflexia</taxon>
        <taxon>Chloroflexales</taxon>
        <taxon>Roseiflexineae</taxon>
        <taxon>Roseiflexaceae</taxon>
        <taxon>Roseiflexus</taxon>
    </lineage>
</organism>
<feature type="domain" description="Putative restriction endonuclease" evidence="2">
    <location>
        <begin position="22"/>
        <end position="168"/>
    </location>
</feature>
<evidence type="ECO:0000313" key="3">
    <source>
        <dbReference type="EMBL" id="ABU56254.1"/>
    </source>
</evidence>
<evidence type="ECO:0000259" key="2">
    <source>
        <dbReference type="Pfam" id="PF05685"/>
    </source>
</evidence>
<dbReference type="InterPro" id="IPR011335">
    <property type="entry name" value="Restrct_endonuc-II-like"/>
</dbReference>
<sequence length="254" mass="28831">MAEVITAPAVIEYPESDGKPVGETDVHRREILHIVETLDRHFRHVPDIYVSGNLMFYYEEGNPSAVVSPDVFVVKGVRKGLRRTYKLWEEGAAPCVVMEMTSRSTRLEDKGNKRALYAMLGVREYFLFDPLGEYLKPPLQGFTLIDGEYTALPFEADGSIISHELGLKLYRDDTMLRLIDLTTGKEVVRTEHLSDALQDALAQAQSAQEQARLAEEQARLAEEQARREAEARRAAEAELERLRVELQRLRGEDV</sequence>
<dbReference type="InterPro" id="IPR012296">
    <property type="entry name" value="Nuclease_put_TT1808"/>
</dbReference>
<gene>
    <name evidence="3" type="ordered locus">Rcas_0118</name>
</gene>
<dbReference type="PANTHER" id="PTHR33352:SF3">
    <property type="entry name" value="SLR1612 PROTEIN"/>
    <property type="match status" value="1"/>
</dbReference>
<reference evidence="3 4" key="1">
    <citation type="submission" date="2007-08" db="EMBL/GenBank/DDBJ databases">
        <title>Complete sequence of Roseiflexus castenholzii DSM 13941.</title>
        <authorList>
            <consortium name="US DOE Joint Genome Institute"/>
            <person name="Copeland A."/>
            <person name="Lucas S."/>
            <person name="Lapidus A."/>
            <person name="Barry K."/>
            <person name="Glavina del Rio T."/>
            <person name="Dalin E."/>
            <person name="Tice H."/>
            <person name="Pitluck S."/>
            <person name="Thompson L.S."/>
            <person name="Brettin T."/>
            <person name="Bruce D."/>
            <person name="Detter J.C."/>
            <person name="Han C."/>
            <person name="Tapia R."/>
            <person name="Schmutz J."/>
            <person name="Larimer F."/>
            <person name="Land M."/>
            <person name="Hauser L."/>
            <person name="Kyrpides N."/>
            <person name="Mikhailova N."/>
            <person name="Bryant D.A."/>
            <person name="Hanada S."/>
            <person name="Tsukatani Y."/>
            <person name="Richardson P."/>
        </authorList>
    </citation>
    <scope>NUCLEOTIDE SEQUENCE [LARGE SCALE GENOMIC DNA]</scope>
    <source>
        <strain evidence="4">DSM 13941 / HLO8</strain>
    </source>
</reference>
<proteinExistence type="predicted"/>
<protein>
    <recommendedName>
        <fullName evidence="2">Putative restriction endonuclease domain-containing protein</fullName>
    </recommendedName>
</protein>
<dbReference type="InterPro" id="IPR008538">
    <property type="entry name" value="Uma2"/>
</dbReference>
<accession>A7NFM8</accession>
<keyword evidence="4" id="KW-1185">Reference proteome</keyword>
<dbReference type="KEGG" id="rca:Rcas_0118"/>
<keyword evidence="1" id="KW-0175">Coiled coil</keyword>
<dbReference type="EMBL" id="CP000804">
    <property type="protein sequence ID" value="ABU56254.1"/>
    <property type="molecule type" value="Genomic_DNA"/>
</dbReference>
<dbReference type="SUPFAM" id="SSF52980">
    <property type="entry name" value="Restriction endonuclease-like"/>
    <property type="match status" value="1"/>
</dbReference>
<dbReference type="AlphaFoldDB" id="A7NFM8"/>
<dbReference type="STRING" id="383372.Rcas_0118"/>
<dbReference type="PANTHER" id="PTHR33352">
    <property type="entry name" value="SLR1095 PROTEIN"/>
    <property type="match status" value="1"/>
</dbReference>
<dbReference type="OrthoDB" id="156916at2"/>
<dbReference type="eggNOG" id="COG4636">
    <property type="taxonomic scope" value="Bacteria"/>
</dbReference>
<dbReference type="Proteomes" id="UP000000263">
    <property type="component" value="Chromosome"/>
</dbReference>
<feature type="coiled-coil region" evidence="1">
    <location>
        <begin position="190"/>
        <end position="252"/>
    </location>
</feature>
<evidence type="ECO:0000313" key="4">
    <source>
        <dbReference type="Proteomes" id="UP000000263"/>
    </source>
</evidence>
<name>A7NFM8_ROSCS</name>
<dbReference type="Gene3D" id="3.90.1570.10">
    <property type="entry name" value="tt1808, chain A"/>
    <property type="match status" value="1"/>
</dbReference>